<name>A0A168MW98_MUCCL</name>
<dbReference type="Proteomes" id="UP000077051">
    <property type="component" value="Unassembled WGS sequence"/>
</dbReference>
<gene>
    <name evidence="1" type="ORF">MUCCIDRAFT_109311</name>
</gene>
<proteinExistence type="predicted"/>
<evidence type="ECO:0000313" key="2">
    <source>
        <dbReference type="Proteomes" id="UP000077051"/>
    </source>
</evidence>
<dbReference type="OrthoDB" id="2276327at2759"/>
<keyword evidence="2" id="KW-1185">Reference proteome</keyword>
<reference evidence="1 2" key="1">
    <citation type="submission" date="2015-06" db="EMBL/GenBank/DDBJ databases">
        <title>Expansion of signal transduction pathways in fungi by whole-genome duplication.</title>
        <authorList>
            <consortium name="DOE Joint Genome Institute"/>
            <person name="Corrochano L.M."/>
            <person name="Kuo A."/>
            <person name="Marcet-Houben M."/>
            <person name="Polaino S."/>
            <person name="Salamov A."/>
            <person name="Villalobos J.M."/>
            <person name="Alvarez M.I."/>
            <person name="Avalos J."/>
            <person name="Benito E.P."/>
            <person name="Benoit I."/>
            <person name="Burger G."/>
            <person name="Camino L.P."/>
            <person name="Canovas D."/>
            <person name="Cerda-Olmedo E."/>
            <person name="Cheng J.-F."/>
            <person name="Dominguez A."/>
            <person name="Elias M."/>
            <person name="Eslava A.P."/>
            <person name="Glaser F."/>
            <person name="Grimwood J."/>
            <person name="Gutierrez G."/>
            <person name="Heitman J."/>
            <person name="Henrissat B."/>
            <person name="Iturriaga E.A."/>
            <person name="Lang B.F."/>
            <person name="Lavin J.L."/>
            <person name="Lee S."/>
            <person name="Li W."/>
            <person name="Lindquist E."/>
            <person name="Lopez-Garcia S."/>
            <person name="Luque E.M."/>
            <person name="Marcos A.T."/>
            <person name="Martin J."/>
            <person name="Mccluskey K."/>
            <person name="Medina H.R."/>
            <person name="Miralles-Duran A."/>
            <person name="Miyazaki A."/>
            <person name="Munoz-Torres E."/>
            <person name="Oguiza J.A."/>
            <person name="Ohm R."/>
            <person name="Olmedo M."/>
            <person name="Orejas M."/>
            <person name="Ortiz-Castellanos L."/>
            <person name="Pisabarro A.G."/>
            <person name="Rodriguez-Romero J."/>
            <person name="Ruiz-Herrera J."/>
            <person name="Ruiz-Vazquez R."/>
            <person name="Sanz C."/>
            <person name="Schackwitz W."/>
            <person name="Schmutz J."/>
            <person name="Shahriari M."/>
            <person name="Shelest E."/>
            <person name="Silva-Franco F."/>
            <person name="Soanes D."/>
            <person name="Syed K."/>
            <person name="Tagua V.G."/>
            <person name="Talbot N.J."/>
            <person name="Thon M."/>
            <person name="De Vries R.P."/>
            <person name="Wiebenga A."/>
            <person name="Yadav J.S."/>
            <person name="Braun E.L."/>
            <person name="Baker S."/>
            <person name="Garre V."/>
            <person name="Horwitz B."/>
            <person name="Torres-Martinez S."/>
            <person name="Idnurm A."/>
            <person name="Herrera-Estrella A."/>
            <person name="Gabaldon T."/>
            <person name="Grigoriev I.V."/>
        </authorList>
    </citation>
    <scope>NUCLEOTIDE SEQUENCE [LARGE SCALE GENOMIC DNA]</scope>
    <source>
        <strain evidence="1 2">CBS 277.49</strain>
    </source>
</reference>
<comment type="caution">
    <text evidence="1">The sequence shown here is derived from an EMBL/GenBank/DDBJ whole genome shotgun (WGS) entry which is preliminary data.</text>
</comment>
<dbReference type="VEuPathDB" id="FungiDB:MUCCIDRAFT_109311"/>
<dbReference type="STRING" id="747725.A0A168MW98"/>
<evidence type="ECO:0000313" key="1">
    <source>
        <dbReference type="EMBL" id="OAD05448.1"/>
    </source>
</evidence>
<organism evidence="1 2">
    <name type="scientific">Mucor lusitanicus CBS 277.49</name>
    <dbReference type="NCBI Taxonomy" id="747725"/>
    <lineage>
        <taxon>Eukaryota</taxon>
        <taxon>Fungi</taxon>
        <taxon>Fungi incertae sedis</taxon>
        <taxon>Mucoromycota</taxon>
        <taxon>Mucoromycotina</taxon>
        <taxon>Mucoromycetes</taxon>
        <taxon>Mucorales</taxon>
        <taxon>Mucorineae</taxon>
        <taxon>Mucoraceae</taxon>
        <taxon>Mucor</taxon>
    </lineage>
</organism>
<dbReference type="EMBL" id="AMYB01000003">
    <property type="protein sequence ID" value="OAD05448.1"/>
    <property type="molecule type" value="Genomic_DNA"/>
</dbReference>
<dbReference type="AlphaFoldDB" id="A0A168MW98"/>
<accession>A0A168MW98</accession>
<protein>
    <submittedName>
        <fullName evidence="1">Uncharacterized protein</fullName>
    </submittedName>
</protein>
<sequence length="204" mass="23035">MTFISGLMQFLPSIIADEFLDPVADNDLLLFSESLIVLGNLCSLAIFIRKVETDFDAYITTSIQAPFSTKAKVHYLNHLEKDICHFGCALHFETEKGEMFNKFIREQLFHTNRSNPSRNVAEELARQAILKHVVDGGSWIDKCNKRAKYGKQIEQFVRSYESNFREVFLGAREFAENNCATVNETPSVGFRGVFKASGSGYGCP</sequence>